<gene>
    <name evidence="3" type="ORF">CA267_015120</name>
</gene>
<keyword evidence="1" id="KW-0472">Membrane</keyword>
<reference evidence="3 4" key="2">
    <citation type="submission" date="2020-04" db="EMBL/GenBank/DDBJ databases">
        <title>Complete genome sequence of Alteromonas pelagimontana 5.12T.</title>
        <authorList>
            <person name="Sinha R.K."/>
            <person name="Krishnan K.P."/>
            <person name="Kurian J.P."/>
        </authorList>
    </citation>
    <scope>NUCLEOTIDE SEQUENCE [LARGE SCALE GENOMIC DNA]</scope>
    <source>
        <strain evidence="3 4">5.12</strain>
    </source>
</reference>
<dbReference type="Pfam" id="PF01757">
    <property type="entry name" value="Acyl_transf_3"/>
    <property type="match status" value="1"/>
</dbReference>
<organism evidence="3 4">
    <name type="scientific">Alteromonas pelagimontana</name>
    <dbReference type="NCBI Taxonomy" id="1858656"/>
    <lineage>
        <taxon>Bacteria</taxon>
        <taxon>Pseudomonadati</taxon>
        <taxon>Pseudomonadota</taxon>
        <taxon>Gammaproteobacteria</taxon>
        <taxon>Alteromonadales</taxon>
        <taxon>Alteromonadaceae</taxon>
        <taxon>Alteromonas/Salinimonas group</taxon>
        <taxon>Alteromonas</taxon>
    </lineage>
</organism>
<feature type="transmembrane region" description="Helical" evidence="1">
    <location>
        <begin position="57"/>
        <end position="76"/>
    </location>
</feature>
<dbReference type="InterPro" id="IPR050623">
    <property type="entry name" value="Glucan_succinyl_AcylTrfase"/>
</dbReference>
<feature type="domain" description="Acyltransferase 3" evidence="2">
    <location>
        <begin position="9"/>
        <end position="348"/>
    </location>
</feature>
<feature type="transmembrane region" description="Helical" evidence="1">
    <location>
        <begin position="330"/>
        <end position="353"/>
    </location>
</feature>
<dbReference type="KEGG" id="apel:CA267_015120"/>
<keyword evidence="3" id="KW-0808">Transferase</keyword>
<dbReference type="PANTHER" id="PTHR36927:SF3">
    <property type="entry name" value="GLUCANS BIOSYNTHESIS PROTEIN C"/>
    <property type="match status" value="1"/>
</dbReference>
<evidence type="ECO:0000256" key="1">
    <source>
        <dbReference type="SAM" id="Phobius"/>
    </source>
</evidence>
<evidence type="ECO:0000313" key="4">
    <source>
        <dbReference type="Proteomes" id="UP000219285"/>
    </source>
</evidence>
<name>A0A6M4MFV2_9ALTE</name>
<feature type="transmembrane region" description="Helical" evidence="1">
    <location>
        <begin position="130"/>
        <end position="153"/>
    </location>
</feature>
<feature type="transmembrane region" description="Helical" evidence="1">
    <location>
        <begin position="174"/>
        <end position="194"/>
    </location>
</feature>
<keyword evidence="1" id="KW-0812">Transmembrane</keyword>
<feature type="transmembrane region" description="Helical" evidence="1">
    <location>
        <begin position="88"/>
        <end position="110"/>
    </location>
</feature>
<accession>A0A6M4MFV2</accession>
<proteinExistence type="predicted"/>
<protein>
    <submittedName>
        <fullName evidence="3">Acyltransferase family protein</fullName>
    </submittedName>
</protein>
<dbReference type="Proteomes" id="UP000219285">
    <property type="component" value="Chromosome"/>
</dbReference>
<sequence length="368" mass="42213">MTSSSSARIYYLDSMRAILMVLGVVIHSAQIYSTKHALPIVNGETSVFMSYLIDTIHLFRMPAFFVVSGFFCYITLNKYGIPKFLRLRLVRIAVPLVVTIFTFNMIQFYLLKEGGWVKGSLASHFINGGYIGHLWFLVNLIYYFIFTAIIHNIGLITKFRTRVIESTWFNKTPVLVLLFALPIITILIMALNKLGFPIYVEKFGLYRPYSLLYYYVHFVFGYVLASNRHLYHNFMKVNPLISIVLIVIGCTISGIFATSNDTLITIAAEYSYLAAQWFSIALCFTIFSRLFDHRSHFMAFFSEASYTVYLFHFILLMLVSSLLVKLDLDYILGFTLSIVIVTSLSVAAHVFIIRKSKILGFLYNGKSY</sequence>
<dbReference type="PANTHER" id="PTHR36927">
    <property type="entry name" value="BLR4337 PROTEIN"/>
    <property type="match status" value="1"/>
</dbReference>
<dbReference type="GO" id="GO:0016747">
    <property type="term" value="F:acyltransferase activity, transferring groups other than amino-acyl groups"/>
    <property type="evidence" value="ECO:0007669"/>
    <property type="project" value="InterPro"/>
</dbReference>
<dbReference type="RefSeq" id="WP_075610183.1">
    <property type="nucleotide sequence ID" value="NZ_CP052766.1"/>
</dbReference>
<feature type="transmembrane region" description="Helical" evidence="1">
    <location>
        <begin position="270"/>
        <end position="291"/>
    </location>
</feature>
<feature type="transmembrane region" description="Helical" evidence="1">
    <location>
        <begin position="303"/>
        <end position="324"/>
    </location>
</feature>
<dbReference type="InterPro" id="IPR002656">
    <property type="entry name" value="Acyl_transf_3_dom"/>
</dbReference>
<keyword evidence="3" id="KW-0012">Acyltransferase</keyword>
<dbReference type="EMBL" id="CP052766">
    <property type="protein sequence ID" value="QJR81989.1"/>
    <property type="molecule type" value="Genomic_DNA"/>
</dbReference>
<evidence type="ECO:0000313" key="3">
    <source>
        <dbReference type="EMBL" id="QJR81989.1"/>
    </source>
</evidence>
<evidence type="ECO:0000259" key="2">
    <source>
        <dbReference type="Pfam" id="PF01757"/>
    </source>
</evidence>
<dbReference type="AlphaFoldDB" id="A0A6M4MFV2"/>
<feature type="transmembrane region" description="Helical" evidence="1">
    <location>
        <begin position="237"/>
        <end position="258"/>
    </location>
</feature>
<feature type="transmembrane region" description="Helical" evidence="1">
    <location>
        <begin position="206"/>
        <end position="225"/>
    </location>
</feature>
<keyword evidence="1" id="KW-1133">Transmembrane helix</keyword>
<reference evidence="4" key="1">
    <citation type="submission" date="2014-12" db="EMBL/GenBank/DDBJ databases">
        <title>Complete genome sequence of a multi-drug resistant Klebsiella pneumoniae.</title>
        <authorList>
            <person name="Hua X."/>
            <person name="Chen Q."/>
            <person name="Li X."/>
            <person name="Feng Y."/>
            <person name="Ruan Z."/>
            <person name="Yu Y."/>
        </authorList>
    </citation>
    <scope>NUCLEOTIDE SEQUENCE [LARGE SCALE GENOMIC DNA]</scope>
    <source>
        <strain evidence="4">5.12</strain>
    </source>
</reference>
<keyword evidence="4" id="KW-1185">Reference proteome</keyword>